<accession>X0VY09</accession>
<dbReference type="PANTHER" id="PTHR43334">
    <property type="entry name" value="ACETATE--COA LIGASE [ADP-FORMING]"/>
    <property type="match status" value="1"/>
</dbReference>
<gene>
    <name evidence="5" type="ORF">S01H1_53335</name>
</gene>
<dbReference type="SUPFAM" id="SSF56059">
    <property type="entry name" value="Glutathione synthetase ATP-binding domain-like"/>
    <property type="match status" value="1"/>
</dbReference>
<dbReference type="GO" id="GO:0046872">
    <property type="term" value="F:metal ion binding"/>
    <property type="evidence" value="ECO:0007669"/>
    <property type="project" value="InterPro"/>
</dbReference>
<protein>
    <recommendedName>
        <fullName evidence="4">ATP-grasp domain-containing protein</fullName>
    </recommendedName>
</protein>
<keyword evidence="3" id="KW-0067">ATP-binding</keyword>
<comment type="caution">
    <text evidence="5">The sequence shown here is derived from an EMBL/GenBank/DDBJ whole genome shotgun (WGS) entry which is preliminary data.</text>
</comment>
<dbReference type="AlphaFoldDB" id="X0VY09"/>
<dbReference type="InterPro" id="IPR051538">
    <property type="entry name" value="Acyl-CoA_Synth/Transferase"/>
</dbReference>
<evidence type="ECO:0000256" key="2">
    <source>
        <dbReference type="ARBA" id="ARBA00022741"/>
    </source>
</evidence>
<keyword evidence="1" id="KW-0436">Ligase</keyword>
<dbReference type="InterPro" id="IPR011761">
    <property type="entry name" value="ATP-grasp"/>
</dbReference>
<feature type="domain" description="ATP-grasp" evidence="4">
    <location>
        <begin position="131"/>
        <end position="167"/>
    </location>
</feature>
<dbReference type="InterPro" id="IPR016102">
    <property type="entry name" value="Succinyl-CoA_synth-like"/>
</dbReference>
<dbReference type="Gene3D" id="3.40.50.261">
    <property type="entry name" value="Succinyl-CoA synthetase domains"/>
    <property type="match status" value="1"/>
</dbReference>
<dbReference type="GO" id="GO:0016874">
    <property type="term" value="F:ligase activity"/>
    <property type="evidence" value="ECO:0007669"/>
    <property type="project" value="UniProtKB-KW"/>
</dbReference>
<name>X0VY09_9ZZZZ</name>
<dbReference type="Gene3D" id="3.30.1490.20">
    <property type="entry name" value="ATP-grasp fold, A domain"/>
    <property type="match status" value="1"/>
</dbReference>
<dbReference type="PROSITE" id="PS50975">
    <property type="entry name" value="ATP_GRASP"/>
    <property type="match status" value="1"/>
</dbReference>
<dbReference type="SUPFAM" id="SSF52210">
    <property type="entry name" value="Succinyl-CoA synthetase domains"/>
    <property type="match status" value="1"/>
</dbReference>
<dbReference type="Pfam" id="PF13549">
    <property type="entry name" value="ATP-grasp_5"/>
    <property type="match status" value="1"/>
</dbReference>
<dbReference type="InterPro" id="IPR013815">
    <property type="entry name" value="ATP_grasp_subdomain_1"/>
</dbReference>
<proteinExistence type="predicted"/>
<feature type="non-terminal residue" evidence="5">
    <location>
        <position position="259"/>
    </location>
</feature>
<evidence type="ECO:0000313" key="5">
    <source>
        <dbReference type="EMBL" id="GAG23344.1"/>
    </source>
</evidence>
<dbReference type="PANTHER" id="PTHR43334:SF1">
    <property type="entry name" value="3-HYDROXYPROPIONATE--COA LIGASE [ADP-FORMING]"/>
    <property type="match status" value="1"/>
</dbReference>
<feature type="non-terminal residue" evidence="5">
    <location>
        <position position="1"/>
    </location>
</feature>
<reference evidence="5" key="1">
    <citation type="journal article" date="2014" name="Front. Microbiol.">
        <title>High frequency of phylogenetically diverse reductive dehalogenase-homologous genes in deep subseafloor sedimentary metagenomes.</title>
        <authorList>
            <person name="Kawai M."/>
            <person name="Futagami T."/>
            <person name="Toyoda A."/>
            <person name="Takaki Y."/>
            <person name="Nishi S."/>
            <person name="Hori S."/>
            <person name="Arai W."/>
            <person name="Tsubouchi T."/>
            <person name="Morono Y."/>
            <person name="Uchiyama I."/>
            <person name="Ito T."/>
            <person name="Fujiyama A."/>
            <person name="Inagaki F."/>
            <person name="Takami H."/>
        </authorList>
    </citation>
    <scope>NUCLEOTIDE SEQUENCE</scope>
    <source>
        <strain evidence="5">Expedition CK06-06</strain>
    </source>
</reference>
<evidence type="ECO:0000256" key="3">
    <source>
        <dbReference type="ARBA" id="ARBA00022840"/>
    </source>
</evidence>
<keyword evidence="2" id="KW-0547">Nucleotide-binding</keyword>
<organism evidence="5">
    <name type="scientific">marine sediment metagenome</name>
    <dbReference type="NCBI Taxonomy" id="412755"/>
    <lineage>
        <taxon>unclassified sequences</taxon>
        <taxon>metagenomes</taxon>
        <taxon>ecological metagenomes</taxon>
    </lineage>
</organism>
<sequence length="259" mass="28755">YRLAMENVLDDPNVHAVLVLLTPQAMTECTATAEVVVDVISRKREKPVFASFLGAGKVADAMRVLRRGKIPHYDSPESAVGAVRAMNDYVRWLGRPKRVVKLFPVNRRKVEQIVDRHLRRGLREIGEMDSKEILEAYGFVTPKGSIATTAEQAANIAEQLGFPVVLKIWSPDIVHKSDVGGVKLGLNTSQEVMDAFDLMMYRIPKKAPDANILGVLVQEMCTKGREVILGMNRDARFGPLLMFGMGGIMVEVLKDVAFH</sequence>
<evidence type="ECO:0000256" key="1">
    <source>
        <dbReference type="ARBA" id="ARBA00022598"/>
    </source>
</evidence>
<evidence type="ECO:0000259" key="4">
    <source>
        <dbReference type="PROSITE" id="PS50975"/>
    </source>
</evidence>
<dbReference type="GO" id="GO:0005524">
    <property type="term" value="F:ATP binding"/>
    <property type="evidence" value="ECO:0007669"/>
    <property type="project" value="UniProtKB-KW"/>
</dbReference>
<dbReference type="EMBL" id="BARS01034533">
    <property type="protein sequence ID" value="GAG23344.1"/>
    <property type="molecule type" value="Genomic_DNA"/>
</dbReference>
<dbReference type="FunFam" id="3.30.1490.20:FF:000020">
    <property type="entry name" value="Protein lysine acetyltransferase"/>
    <property type="match status" value="1"/>
</dbReference>